<name>A0A0F9H468_9ZZZZ</name>
<dbReference type="EMBL" id="LAZR01018090">
    <property type="protein sequence ID" value="KKL97756.1"/>
    <property type="molecule type" value="Genomic_DNA"/>
</dbReference>
<accession>A0A0F9H468</accession>
<protein>
    <submittedName>
        <fullName evidence="1">Uncharacterized protein</fullName>
    </submittedName>
</protein>
<reference evidence="1" key="1">
    <citation type="journal article" date="2015" name="Nature">
        <title>Complex archaea that bridge the gap between prokaryotes and eukaryotes.</title>
        <authorList>
            <person name="Spang A."/>
            <person name="Saw J.H."/>
            <person name="Jorgensen S.L."/>
            <person name="Zaremba-Niedzwiedzka K."/>
            <person name="Martijn J."/>
            <person name="Lind A.E."/>
            <person name="van Eijk R."/>
            <person name="Schleper C."/>
            <person name="Guy L."/>
            <person name="Ettema T.J."/>
        </authorList>
    </citation>
    <scope>NUCLEOTIDE SEQUENCE</scope>
</reference>
<dbReference type="AlphaFoldDB" id="A0A0F9H468"/>
<comment type="caution">
    <text evidence="1">The sequence shown here is derived from an EMBL/GenBank/DDBJ whole genome shotgun (WGS) entry which is preliminary data.</text>
</comment>
<organism evidence="1">
    <name type="scientific">marine sediment metagenome</name>
    <dbReference type="NCBI Taxonomy" id="412755"/>
    <lineage>
        <taxon>unclassified sequences</taxon>
        <taxon>metagenomes</taxon>
        <taxon>ecological metagenomes</taxon>
    </lineage>
</organism>
<gene>
    <name evidence="1" type="ORF">LCGC14_1831210</name>
</gene>
<sequence length="74" mass="8350">MNTKHKTLQTQDEERQLVASAMVRQGGSFVSALGNALYNADLSNTDKIKAAFPEYWEKYLNQAMVEIDLNQEKG</sequence>
<evidence type="ECO:0000313" key="1">
    <source>
        <dbReference type="EMBL" id="KKL97756.1"/>
    </source>
</evidence>
<proteinExistence type="predicted"/>